<gene>
    <name evidence="2" type="ORF">Q8F55_008867</name>
</gene>
<accession>A0ABR3PSC2</accession>
<evidence type="ECO:0008006" key="4">
    <source>
        <dbReference type="Google" id="ProtNLM"/>
    </source>
</evidence>
<evidence type="ECO:0000313" key="2">
    <source>
        <dbReference type="EMBL" id="KAL1405241.1"/>
    </source>
</evidence>
<dbReference type="GeneID" id="95989910"/>
<keyword evidence="3" id="KW-1185">Reference proteome</keyword>
<protein>
    <recommendedName>
        <fullName evidence="4">BTB domain-containing protein</fullName>
    </recommendedName>
</protein>
<dbReference type="EMBL" id="JBBXJM010000007">
    <property type="protein sequence ID" value="KAL1405241.1"/>
    <property type="molecule type" value="Genomic_DNA"/>
</dbReference>
<dbReference type="RefSeq" id="XP_069205185.1">
    <property type="nucleotide sequence ID" value="XM_069357248.1"/>
</dbReference>
<feature type="region of interest" description="Disordered" evidence="1">
    <location>
        <begin position="17"/>
        <end position="40"/>
    </location>
</feature>
<organism evidence="2 3">
    <name type="scientific">Vanrija albida</name>
    <dbReference type="NCBI Taxonomy" id="181172"/>
    <lineage>
        <taxon>Eukaryota</taxon>
        <taxon>Fungi</taxon>
        <taxon>Dikarya</taxon>
        <taxon>Basidiomycota</taxon>
        <taxon>Agaricomycotina</taxon>
        <taxon>Tremellomycetes</taxon>
        <taxon>Trichosporonales</taxon>
        <taxon>Trichosporonaceae</taxon>
        <taxon>Vanrija</taxon>
    </lineage>
</organism>
<evidence type="ECO:0000256" key="1">
    <source>
        <dbReference type="SAM" id="MobiDB-lite"/>
    </source>
</evidence>
<reference evidence="2 3" key="1">
    <citation type="submission" date="2023-08" db="EMBL/GenBank/DDBJ databases">
        <title>Annotated Genome Sequence of Vanrija albida AlHP1.</title>
        <authorList>
            <person name="Herzog R."/>
        </authorList>
    </citation>
    <scope>NUCLEOTIDE SEQUENCE [LARGE SCALE GENOMIC DNA]</scope>
    <source>
        <strain evidence="2 3">AlHP1</strain>
    </source>
</reference>
<name>A0ABR3PSC2_9TREE</name>
<comment type="caution">
    <text evidence="2">The sequence shown here is derived from an EMBL/GenBank/DDBJ whole genome shotgun (WGS) entry which is preliminary data.</text>
</comment>
<proteinExistence type="predicted"/>
<dbReference type="Proteomes" id="UP001565368">
    <property type="component" value="Unassembled WGS sequence"/>
</dbReference>
<evidence type="ECO:0000313" key="3">
    <source>
        <dbReference type="Proteomes" id="UP001565368"/>
    </source>
</evidence>
<sequence>MSSPSYPACTPGYGLRAAPEATAPTPAPAPAPADTPADSYKLHDDFEDEGNVLVLCPDGVGFKVQYCHLWSASVVFRTLFAGVPGLAADAAAAPLTLWLDDASDDVWFLLRLFHLGTPSALAVDFEPSLSQFCAALELVTKYQFRPAFRAALTSKVALSEAIASRWEEEEELFEGLVLAHQLRSRAIWDHILGQLPRWSSLLSAGYLAAEVGQAVHDILVDIAAWSEAVYPFEDLEHIHVRYDGEDAVVFRDSKRPRRAEILSPRVSADAALDAEIRYA</sequence>